<dbReference type="Gene3D" id="3.40.50.1000">
    <property type="entry name" value="HAD superfamily/HAD-like"/>
    <property type="match status" value="2"/>
</dbReference>
<organism evidence="1 2">
    <name type="scientific">Promethearchaeum syntrophicum</name>
    <dbReference type="NCBI Taxonomy" id="2594042"/>
    <lineage>
        <taxon>Archaea</taxon>
        <taxon>Promethearchaeati</taxon>
        <taxon>Promethearchaeota</taxon>
        <taxon>Promethearchaeia</taxon>
        <taxon>Promethearchaeales</taxon>
        <taxon>Promethearchaeaceae</taxon>
        <taxon>Promethearchaeum</taxon>
    </lineage>
</organism>
<reference evidence="1 2" key="1">
    <citation type="journal article" date="2020" name="Nature">
        <title>Isolation of an archaeon at the prokaryote-eukaryote interface.</title>
        <authorList>
            <person name="Imachi H."/>
            <person name="Nobu M.K."/>
            <person name="Nakahara N."/>
            <person name="Morono Y."/>
            <person name="Ogawara M."/>
            <person name="Takaki Y."/>
            <person name="Takano Y."/>
            <person name="Uematsu K."/>
            <person name="Ikuta T."/>
            <person name="Ito M."/>
            <person name="Matsui Y."/>
            <person name="Miyazaki M."/>
            <person name="Murata K."/>
            <person name="Saito Y."/>
            <person name="Sakai S."/>
            <person name="Song C."/>
            <person name="Tasumi E."/>
            <person name="Yamanaka Y."/>
            <person name="Yamaguchi T."/>
            <person name="Kamagata Y."/>
            <person name="Tamaki H."/>
            <person name="Takai K."/>
        </authorList>
    </citation>
    <scope>NUCLEOTIDE SEQUENCE [LARGE SCALE GENOMIC DNA]</scope>
    <source>
        <strain evidence="1 2">MK-D1</strain>
    </source>
</reference>
<reference evidence="1 2" key="2">
    <citation type="journal article" date="2024" name="Int. J. Syst. Evol. Microbiol.">
        <title>Promethearchaeum syntrophicum gen. nov., sp. nov., an anaerobic, obligately syntrophic archaeon, the first isolate of the lineage 'Asgard' archaea, and proposal of the new archaeal phylum Promethearchaeota phyl. nov. and kingdom Promethearchaeati regn. nov.</title>
        <authorList>
            <person name="Imachi H."/>
            <person name="Nobu M.K."/>
            <person name="Kato S."/>
            <person name="Takaki Y."/>
            <person name="Miyazaki M."/>
            <person name="Miyata M."/>
            <person name="Ogawara M."/>
            <person name="Saito Y."/>
            <person name="Sakai S."/>
            <person name="Tahara Y.O."/>
            <person name="Takano Y."/>
            <person name="Tasumi E."/>
            <person name="Uematsu K."/>
            <person name="Yoshimura T."/>
            <person name="Itoh T."/>
            <person name="Ohkuma M."/>
            <person name="Takai K."/>
        </authorList>
    </citation>
    <scope>NUCLEOTIDE SEQUENCE [LARGE SCALE GENOMIC DNA]</scope>
    <source>
        <strain evidence="1 2">MK-D1</strain>
    </source>
</reference>
<evidence type="ECO:0000313" key="1">
    <source>
        <dbReference type="EMBL" id="QEE17561.1"/>
    </source>
</evidence>
<dbReference type="InterPro" id="IPR006357">
    <property type="entry name" value="HAD-SF_hydro_IIA"/>
</dbReference>
<dbReference type="GO" id="GO:0016791">
    <property type="term" value="F:phosphatase activity"/>
    <property type="evidence" value="ECO:0007669"/>
    <property type="project" value="TreeGrafter"/>
</dbReference>
<dbReference type="InterPro" id="IPR036412">
    <property type="entry name" value="HAD-like_sf"/>
</dbReference>
<accession>A0A5B9DEX4</accession>
<evidence type="ECO:0000313" key="2">
    <source>
        <dbReference type="Proteomes" id="UP000321408"/>
    </source>
</evidence>
<dbReference type="GO" id="GO:0005737">
    <property type="term" value="C:cytoplasm"/>
    <property type="evidence" value="ECO:0007669"/>
    <property type="project" value="TreeGrafter"/>
</dbReference>
<dbReference type="Pfam" id="PF13242">
    <property type="entry name" value="Hydrolase_like"/>
    <property type="match status" value="1"/>
</dbReference>
<name>A0A5B9DEX4_9ARCH</name>
<dbReference type="RefSeq" id="WP_147664452.1">
    <property type="nucleotide sequence ID" value="NZ_CP042905.2"/>
</dbReference>
<dbReference type="InterPro" id="IPR023214">
    <property type="entry name" value="HAD_sf"/>
</dbReference>
<protein>
    <submittedName>
        <fullName evidence="1">HAD-IIA family hydrolase</fullName>
    </submittedName>
</protein>
<dbReference type="NCBIfam" id="TIGR01460">
    <property type="entry name" value="HAD-SF-IIA"/>
    <property type="match status" value="1"/>
</dbReference>
<dbReference type="SUPFAM" id="SSF56784">
    <property type="entry name" value="HAD-like"/>
    <property type="match status" value="1"/>
</dbReference>
<dbReference type="OrthoDB" id="25155at2157"/>
<keyword evidence="2" id="KW-1185">Reference proteome</keyword>
<dbReference type="AlphaFoldDB" id="A0A5B9DEX4"/>
<dbReference type="KEGG" id="psyt:DSAG12_03398"/>
<dbReference type="PIRSF" id="PIRSF000915">
    <property type="entry name" value="PGP-type_phosphatase"/>
    <property type="match status" value="1"/>
</dbReference>
<dbReference type="PANTHER" id="PTHR19288">
    <property type="entry name" value="4-NITROPHENYLPHOSPHATASE-RELATED"/>
    <property type="match status" value="1"/>
</dbReference>
<sequence>MLENKKLFILDMDGVIFLGQKEPIPSGIRAVQKLRSMGKQVVFLTNNSSKSRDSYKQFLSHIGITCEIEDIYTSGYLTAQILSRLYPSATIFVIGEEGLISELKLEGFKILNEEFPNVENEELIPNNMEADLVVVGWDRKVTYNKLRTAMTLIKKGAKFYATNDDASFPAPNNQLWPGTGAIVAFLSTALNEKPEKIFGKPNPEGILSVLKNYNILPSEAVLIGDRLNTDILGGNRAGIVTIAVETGINNRKDLVNTPHDQHPTYFFTNLDELL</sequence>
<dbReference type="GeneID" id="41331368"/>
<dbReference type="Proteomes" id="UP000321408">
    <property type="component" value="Chromosome"/>
</dbReference>
<keyword evidence="1" id="KW-0378">Hydrolase</keyword>
<proteinExistence type="predicted"/>
<gene>
    <name evidence="1" type="ORF">DSAG12_03398</name>
</gene>
<dbReference type="Pfam" id="PF13344">
    <property type="entry name" value="Hydrolase_6"/>
    <property type="match status" value="1"/>
</dbReference>
<dbReference type="EMBL" id="CP042905">
    <property type="protein sequence ID" value="QEE17561.1"/>
    <property type="molecule type" value="Genomic_DNA"/>
</dbReference>